<dbReference type="STRING" id="861298.SAMN04488136_12761"/>
<sequence>MKVYKKIKKKLPSAKLMFEMWWANRTQQQPRTFDPSANVHVSLTSYGKRIDKVYFTIESIMRQSADMSSITLYLYREDIKQSGIPKSLSRLQKRGLRIELVDQDLRSYKKLYYSYLEHFNSGNTEASLVTADDDVFYSETWLAKLLEGAQQHPDKVIAYRGHTISLNADGQLQPYREWKDVFDNERFLPTGVAGVLYPFASLKNLEKQSKEFMSLCAFADDLWFKCLTLSNGYLAHQVEDCHDSNPPAILTLNTKRRGLALYNVHQGGNDAQMRNTVEYFSLSFA</sequence>
<dbReference type="InterPro" id="IPR029044">
    <property type="entry name" value="Nucleotide-diphossugar_trans"/>
</dbReference>
<accession>A0A1G8EZI6</accession>
<evidence type="ECO:0000313" key="1">
    <source>
        <dbReference type="EMBL" id="SDH75159.1"/>
    </source>
</evidence>
<name>A0A1G8EZI6_9VIBR</name>
<gene>
    <name evidence="1" type="ORF">SAMN04488136_12761</name>
</gene>
<protein>
    <recommendedName>
        <fullName evidence="3">Glycosyl transferase family 2</fullName>
    </recommendedName>
</protein>
<proteinExistence type="predicted"/>
<organism evidence="1 2">
    <name type="scientific">Vibrio xiamenensis</name>
    <dbReference type="NCBI Taxonomy" id="861298"/>
    <lineage>
        <taxon>Bacteria</taxon>
        <taxon>Pseudomonadati</taxon>
        <taxon>Pseudomonadota</taxon>
        <taxon>Gammaproteobacteria</taxon>
        <taxon>Vibrionales</taxon>
        <taxon>Vibrionaceae</taxon>
        <taxon>Vibrio</taxon>
    </lineage>
</organism>
<dbReference type="AlphaFoldDB" id="A0A1G8EZI6"/>
<evidence type="ECO:0000313" key="2">
    <source>
        <dbReference type="Proteomes" id="UP000198854"/>
    </source>
</evidence>
<dbReference type="EMBL" id="FNDD01000027">
    <property type="protein sequence ID" value="SDH75159.1"/>
    <property type="molecule type" value="Genomic_DNA"/>
</dbReference>
<dbReference type="SUPFAM" id="SSF53448">
    <property type="entry name" value="Nucleotide-diphospho-sugar transferases"/>
    <property type="match status" value="1"/>
</dbReference>
<evidence type="ECO:0008006" key="3">
    <source>
        <dbReference type="Google" id="ProtNLM"/>
    </source>
</evidence>
<keyword evidence="2" id="KW-1185">Reference proteome</keyword>
<reference evidence="2" key="1">
    <citation type="submission" date="2016-10" db="EMBL/GenBank/DDBJ databases">
        <authorList>
            <person name="Varghese N."/>
            <person name="Submissions S."/>
        </authorList>
    </citation>
    <scope>NUCLEOTIDE SEQUENCE [LARGE SCALE GENOMIC DNA]</scope>
    <source>
        <strain evidence="2">CGMCC 1.10228</strain>
    </source>
</reference>
<dbReference type="Proteomes" id="UP000198854">
    <property type="component" value="Unassembled WGS sequence"/>
</dbReference>